<proteinExistence type="inferred from homology"/>
<dbReference type="Pfam" id="PF00106">
    <property type="entry name" value="adh_short"/>
    <property type="match status" value="1"/>
</dbReference>
<evidence type="ECO:0000313" key="3">
    <source>
        <dbReference type="EMBL" id="MFD2465044.1"/>
    </source>
</evidence>
<sequence length="273" mass="29498">MPENPTILVTGSTDGIGLETVRLLGAGDATIIAHARTREEGEEAHRRLVSSGVDARRLQPVVADFTDLRQVAEMAAAVAQAFPRLDVLVNNAGVAGTGDRVLTRDGNEETFQVNYLAPYLLTRLLEDRLGASTVSRVVNVSSSLHRGGRINWNDLNGKRRYNRGAAYAQSKLALTMLTTALTELRPKVREAVSVHPGIVTTGMLRHYSYRGRPVVEGAEVVARLADPGAKVLAGAYYDGRLPARASAAAVDAEAVAKLWKLSERLTLVERHRG</sequence>
<dbReference type="EMBL" id="JBHUKU010000028">
    <property type="protein sequence ID" value="MFD2465044.1"/>
    <property type="molecule type" value="Genomic_DNA"/>
</dbReference>
<dbReference type="Proteomes" id="UP001597419">
    <property type="component" value="Unassembled WGS sequence"/>
</dbReference>
<keyword evidence="1" id="KW-0560">Oxidoreductase</keyword>
<dbReference type="InterPro" id="IPR036291">
    <property type="entry name" value="NAD(P)-bd_dom_sf"/>
</dbReference>
<keyword evidence="4" id="KW-1185">Reference proteome</keyword>
<dbReference type="PANTHER" id="PTHR43157:SF31">
    <property type="entry name" value="PHOSPHATIDYLINOSITOL-GLYCAN BIOSYNTHESIS CLASS F PROTEIN"/>
    <property type="match status" value="1"/>
</dbReference>
<dbReference type="PANTHER" id="PTHR43157">
    <property type="entry name" value="PHOSPHATIDYLINOSITOL-GLYCAN BIOSYNTHESIS CLASS F PROTEIN-RELATED"/>
    <property type="match status" value="1"/>
</dbReference>
<organism evidence="3 4">
    <name type="scientific">Amycolatopsis samaneae</name>
    <dbReference type="NCBI Taxonomy" id="664691"/>
    <lineage>
        <taxon>Bacteria</taxon>
        <taxon>Bacillati</taxon>
        <taxon>Actinomycetota</taxon>
        <taxon>Actinomycetes</taxon>
        <taxon>Pseudonocardiales</taxon>
        <taxon>Pseudonocardiaceae</taxon>
        <taxon>Amycolatopsis</taxon>
    </lineage>
</organism>
<comment type="similarity">
    <text evidence="2">Belongs to the short-chain dehydrogenases/reductases (SDR) family.</text>
</comment>
<dbReference type="Gene3D" id="3.40.50.720">
    <property type="entry name" value="NAD(P)-binding Rossmann-like Domain"/>
    <property type="match status" value="1"/>
</dbReference>
<protein>
    <submittedName>
        <fullName evidence="3">SDR family NAD(P)-dependent oxidoreductase</fullName>
    </submittedName>
</protein>
<evidence type="ECO:0000256" key="1">
    <source>
        <dbReference type="ARBA" id="ARBA00023002"/>
    </source>
</evidence>
<accession>A0ABW5GVS6</accession>
<reference evidence="4" key="1">
    <citation type="journal article" date="2019" name="Int. J. Syst. Evol. Microbiol.">
        <title>The Global Catalogue of Microorganisms (GCM) 10K type strain sequencing project: providing services to taxonomists for standard genome sequencing and annotation.</title>
        <authorList>
            <consortium name="The Broad Institute Genomics Platform"/>
            <consortium name="The Broad Institute Genome Sequencing Center for Infectious Disease"/>
            <person name="Wu L."/>
            <person name="Ma J."/>
        </authorList>
    </citation>
    <scope>NUCLEOTIDE SEQUENCE [LARGE SCALE GENOMIC DNA]</scope>
    <source>
        <strain evidence="4">CGMCC 4.7643</strain>
    </source>
</reference>
<comment type="caution">
    <text evidence="3">The sequence shown here is derived from an EMBL/GenBank/DDBJ whole genome shotgun (WGS) entry which is preliminary data.</text>
</comment>
<evidence type="ECO:0000313" key="4">
    <source>
        <dbReference type="Proteomes" id="UP001597419"/>
    </source>
</evidence>
<evidence type="ECO:0000256" key="2">
    <source>
        <dbReference type="RuleBase" id="RU000363"/>
    </source>
</evidence>
<dbReference type="InterPro" id="IPR002347">
    <property type="entry name" value="SDR_fam"/>
</dbReference>
<dbReference type="RefSeq" id="WP_345399122.1">
    <property type="nucleotide sequence ID" value="NZ_BAABHG010000010.1"/>
</dbReference>
<name>A0ABW5GVS6_9PSEU</name>
<dbReference type="SUPFAM" id="SSF51735">
    <property type="entry name" value="NAD(P)-binding Rossmann-fold domains"/>
    <property type="match status" value="1"/>
</dbReference>
<dbReference type="PRINTS" id="PR00081">
    <property type="entry name" value="GDHRDH"/>
</dbReference>
<dbReference type="PRINTS" id="PR00080">
    <property type="entry name" value="SDRFAMILY"/>
</dbReference>
<gene>
    <name evidence="3" type="ORF">ACFSYJ_40945</name>
</gene>